<protein>
    <recommendedName>
        <fullName evidence="1">FAS1 domain-containing protein</fullName>
    </recommendedName>
</protein>
<dbReference type="OrthoDB" id="7700931at2759"/>
<dbReference type="AlphaFoldDB" id="A0A1E4TLR4"/>
<dbReference type="SMART" id="SM00554">
    <property type="entry name" value="FAS1"/>
    <property type="match status" value="2"/>
</dbReference>
<evidence type="ECO:0000313" key="3">
    <source>
        <dbReference type="Proteomes" id="UP000095023"/>
    </source>
</evidence>
<dbReference type="Proteomes" id="UP000095023">
    <property type="component" value="Unassembled WGS sequence"/>
</dbReference>
<evidence type="ECO:0000259" key="1">
    <source>
        <dbReference type="PROSITE" id="PS50213"/>
    </source>
</evidence>
<feature type="domain" description="FAS1" evidence="1">
    <location>
        <begin position="222"/>
        <end position="379"/>
    </location>
</feature>
<dbReference type="InterPro" id="IPR050904">
    <property type="entry name" value="Adhesion/Biosynth-related"/>
</dbReference>
<dbReference type="Gene3D" id="2.30.180.10">
    <property type="entry name" value="FAS1 domain"/>
    <property type="match status" value="2"/>
</dbReference>
<dbReference type="InterPro" id="IPR036378">
    <property type="entry name" value="FAS1_dom_sf"/>
</dbReference>
<dbReference type="SUPFAM" id="SSF82153">
    <property type="entry name" value="FAS1 domain"/>
    <property type="match status" value="2"/>
</dbReference>
<dbReference type="Pfam" id="PF02469">
    <property type="entry name" value="Fasciclin"/>
    <property type="match status" value="2"/>
</dbReference>
<sequence>MKASFILASMAAAMPLQLTLQDKPLSESLSQSIEGLEKQITYLQGEMEELIEHLVGSSKSDVEWVADSDSYVPKASGPIQNSSLTIYENLVASPNHTELVVLLSNFSDIVELLNDTTSNLTFFAPTNKAFETPLNLTKSEIHDSLLYQLVPGNSSSGAVVLSQTLGSMFLDPTLGGRAQRLAISIKEGFSINHGAVNITSLSKSFSVNGIFHSVDSFLKVPSKIVDTLLDTTADYVWFSSALNSTGLLSKVKDFKGTVFAPTDLAFSKLAAPIQAFLQGPDGAPYLEAILKFHLVPNTIVYSDYIYSDTVLEGPIPKGKYILGVETMLTSTGALPTQSLRLSITAWGPVAHFTVNVINPVSTTDWIADDGVIQSLGKILIPPRILPGGAVDYFTPCMTVADLMERLAGYV</sequence>
<dbReference type="PROSITE" id="PS50213">
    <property type="entry name" value="FAS1"/>
    <property type="match status" value="2"/>
</dbReference>
<feature type="domain" description="FAS1" evidence="1">
    <location>
        <begin position="83"/>
        <end position="218"/>
    </location>
</feature>
<keyword evidence="3" id="KW-1185">Reference proteome</keyword>
<reference evidence="3" key="1">
    <citation type="submission" date="2016-02" db="EMBL/GenBank/DDBJ databases">
        <title>Comparative genomics of biotechnologically important yeasts.</title>
        <authorList>
            <consortium name="DOE Joint Genome Institute"/>
            <person name="Riley R."/>
            <person name="Haridas S."/>
            <person name="Wolfe K.H."/>
            <person name="Lopes M.R."/>
            <person name="Hittinger C.T."/>
            <person name="Goker M."/>
            <person name="Salamov A."/>
            <person name="Wisecaver J."/>
            <person name="Long T.M."/>
            <person name="Aerts A.L."/>
            <person name="Barry K."/>
            <person name="Choi C."/>
            <person name="Clum A."/>
            <person name="Coughlan A.Y."/>
            <person name="Deshpande S."/>
            <person name="Douglass A.P."/>
            <person name="Hanson S.J."/>
            <person name="Klenk H.-P."/>
            <person name="Labutti K."/>
            <person name="Lapidus A."/>
            <person name="Lindquist E."/>
            <person name="Lipzen A."/>
            <person name="Meier-Kolthoff J.P."/>
            <person name="Ohm R.A."/>
            <person name="Otillar R.P."/>
            <person name="Pangilinan J."/>
            <person name="Peng Y."/>
            <person name="Rokas A."/>
            <person name="Rosa C.A."/>
            <person name="Scheuner C."/>
            <person name="Sibirny A.A."/>
            <person name="Slot J.C."/>
            <person name="Stielow J.B."/>
            <person name="Sun H."/>
            <person name="Kurtzman C.P."/>
            <person name="Blackwell M."/>
            <person name="Jeffries T.W."/>
            <person name="Grigoriev I.V."/>
        </authorList>
    </citation>
    <scope>NUCLEOTIDE SEQUENCE [LARGE SCALE GENOMIC DNA]</scope>
    <source>
        <strain evidence="3">NRRL Y-17796</strain>
    </source>
</reference>
<accession>A0A1E4TLR4</accession>
<gene>
    <name evidence="2" type="ORF">CANCADRAFT_90987</name>
</gene>
<dbReference type="EMBL" id="KV453841">
    <property type="protein sequence ID" value="ODV92706.1"/>
    <property type="molecule type" value="Genomic_DNA"/>
</dbReference>
<dbReference type="InterPro" id="IPR000782">
    <property type="entry name" value="FAS1_domain"/>
</dbReference>
<organism evidence="2 3">
    <name type="scientific">Tortispora caseinolytica NRRL Y-17796</name>
    <dbReference type="NCBI Taxonomy" id="767744"/>
    <lineage>
        <taxon>Eukaryota</taxon>
        <taxon>Fungi</taxon>
        <taxon>Dikarya</taxon>
        <taxon>Ascomycota</taxon>
        <taxon>Saccharomycotina</taxon>
        <taxon>Trigonopsidomycetes</taxon>
        <taxon>Trigonopsidales</taxon>
        <taxon>Trigonopsidaceae</taxon>
        <taxon>Tortispora</taxon>
    </lineage>
</organism>
<dbReference type="PANTHER" id="PTHR10900:SF77">
    <property type="entry name" value="FI19380P1"/>
    <property type="match status" value="1"/>
</dbReference>
<proteinExistence type="predicted"/>
<name>A0A1E4TLR4_9ASCO</name>
<evidence type="ECO:0000313" key="2">
    <source>
        <dbReference type="EMBL" id="ODV92706.1"/>
    </source>
</evidence>
<dbReference type="PANTHER" id="PTHR10900">
    <property type="entry name" value="PERIOSTIN-RELATED"/>
    <property type="match status" value="1"/>
</dbReference>